<evidence type="ECO:0000256" key="1">
    <source>
        <dbReference type="ARBA" id="ARBA00000832"/>
    </source>
</evidence>
<evidence type="ECO:0000256" key="4">
    <source>
        <dbReference type="ARBA" id="ARBA00010662"/>
    </source>
</evidence>
<dbReference type="InterPro" id="IPR006148">
    <property type="entry name" value="Glc/Gal-6P_isomerase"/>
</dbReference>
<dbReference type="PROSITE" id="PS01161">
    <property type="entry name" value="GLC_GALNAC_ISOMERASE"/>
    <property type="match status" value="1"/>
</dbReference>
<dbReference type="InterPro" id="IPR018321">
    <property type="entry name" value="Glucosamine6P_isomerase_CS"/>
</dbReference>
<evidence type="ECO:0000259" key="8">
    <source>
        <dbReference type="Pfam" id="PF01182"/>
    </source>
</evidence>
<dbReference type="CDD" id="cd01400">
    <property type="entry name" value="6PGL"/>
    <property type="match status" value="1"/>
</dbReference>
<dbReference type="SUPFAM" id="SSF100950">
    <property type="entry name" value="NagB/RpiA/CoA transferase-like"/>
    <property type="match status" value="1"/>
</dbReference>
<evidence type="ECO:0000256" key="6">
    <source>
        <dbReference type="ARBA" id="ARBA00020337"/>
    </source>
</evidence>
<keyword evidence="7 9" id="KW-0378">Hydrolase</keyword>
<comment type="pathway">
    <text evidence="3 7">Carbohydrate degradation; pentose phosphate pathway; D-ribulose 5-phosphate from D-glucose 6-phosphate (oxidative stage): step 2/3.</text>
</comment>
<dbReference type="EMBL" id="DRNB01000008">
    <property type="protein sequence ID" value="HHJ63348.1"/>
    <property type="molecule type" value="Genomic_DNA"/>
</dbReference>
<dbReference type="Pfam" id="PF01182">
    <property type="entry name" value="Glucosamine_iso"/>
    <property type="match status" value="1"/>
</dbReference>
<organism evidence="9">
    <name type="scientific">Aquifex aeolicus</name>
    <dbReference type="NCBI Taxonomy" id="63363"/>
    <lineage>
        <taxon>Bacteria</taxon>
        <taxon>Pseudomonadati</taxon>
        <taxon>Aquificota</taxon>
        <taxon>Aquificia</taxon>
        <taxon>Aquificales</taxon>
        <taxon>Aquificaceae</taxon>
        <taxon>Aquifex</taxon>
    </lineage>
</organism>
<comment type="catalytic activity">
    <reaction evidence="1 7">
        <text>6-phospho-D-glucono-1,5-lactone + H2O = 6-phospho-D-gluconate + H(+)</text>
        <dbReference type="Rhea" id="RHEA:12556"/>
        <dbReference type="ChEBI" id="CHEBI:15377"/>
        <dbReference type="ChEBI" id="CHEBI:15378"/>
        <dbReference type="ChEBI" id="CHEBI:57955"/>
        <dbReference type="ChEBI" id="CHEBI:58759"/>
        <dbReference type="EC" id="3.1.1.31"/>
    </reaction>
</comment>
<evidence type="ECO:0000313" key="9">
    <source>
        <dbReference type="EMBL" id="HHJ63348.1"/>
    </source>
</evidence>
<comment type="caution">
    <text evidence="9">The sequence shown here is derived from an EMBL/GenBank/DDBJ whole genome shotgun (WGS) entry which is preliminary data.</text>
</comment>
<evidence type="ECO:0000256" key="5">
    <source>
        <dbReference type="ARBA" id="ARBA00013198"/>
    </source>
</evidence>
<dbReference type="Gene3D" id="3.40.50.1360">
    <property type="match status" value="1"/>
</dbReference>
<feature type="domain" description="Glucosamine/galactosamine-6-phosphate isomerase" evidence="8">
    <location>
        <begin position="10"/>
        <end position="207"/>
    </location>
</feature>
<accession>A0A7C5L663</accession>
<dbReference type="GO" id="GO:0006098">
    <property type="term" value="P:pentose-phosphate shunt"/>
    <property type="evidence" value="ECO:0007669"/>
    <property type="project" value="UniProtKB-UniPathway"/>
</dbReference>
<dbReference type="AlphaFoldDB" id="A0A7C5L663"/>
<evidence type="ECO:0000256" key="3">
    <source>
        <dbReference type="ARBA" id="ARBA00004961"/>
    </source>
</evidence>
<dbReference type="GO" id="GO:0006044">
    <property type="term" value="P:N-acetylglucosamine metabolic process"/>
    <property type="evidence" value="ECO:0007669"/>
    <property type="project" value="InterPro"/>
</dbReference>
<dbReference type="InterPro" id="IPR037171">
    <property type="entry name" value="NagB/RpiA_transferase-like"/>
</dbReference>
<name>A0A7C5L663_AQUAO</name>
<dbReference type="PANTHER" id="PTHR11054:SF0">
    <property type="entry name" value="6-PHOSPHOGLUCONOLACTONASE"/>
    <property type="match status" value="1"/>
</dbReference>
<dbReference type="UniPathway" id="UPA00115">
    <property type="reaction ID" value="UER00409"/>
</dbReference>
<gene>
    <name evidence="7 9" type="primary">pgl</name>
    <name evidence="9" type="ORF">ENJ61_00415</name>
</gene>
<protein>
    <recommendedName>
        <fullName evidence="6 7">6-phosphogluconolactonase</fullName>
        <shortName evidence="7">6PGL</shortName>
        <ecNumber evidence="5 7">3.1.1.31</ecNumber>
    </recommendedName>
</protein>
<evidence type="ECO:0000256" key="2">
    <source>
        <dbReference type="ARBA" id="ARBA00002681"/>
    </source>
</evidence>
<dbReference type="PANTHER" id="PTHR11054">
    <property type="entry name" value="6-PHOSPHOGLUCONOLACTONASE"/>
    <property type="match status" value="1"/>
</dbReference>
<dbReference type="InterPro" id="IPR039104">
    <property type="entry name" value="6PGL"/>
</dbReference>
<dbReference type="GO" id="GO:0005975">
    <property type="term" value="P:carbohydrate metabolic process"/>
    <property type="evidence" value="ECO:0007669"/>
    <property type="project" value="UniProtKB-UniRule"/>
</dbReference>
<reference evidence="9" key="1">
    <citation type="journal article" date="2020" name="mSystems">
        <title>Genome- and Community-Level Interaction Insights into Carbon Utilization and Element Cycling Functions of Hydrothermarchaeota in Hydrothermal Sediment.</title>
        <authorList>
            <person name="Zhou Z."/>
            <person name="Liu Y."/>
            <person name="Xu W."/>
            <person name="Pan J."/>
            <person name="Luo Z.H."/>
            <person name="Li M."/>
        </authorList>
    </citation>
    <scope>NUCLEOTIDE SEQUENCE [LARGE SCALE GENOMIC DNA]</scope>
    <source>
        <strain evidence="9">HyVt-501</strain>
    </source>
</reference>
<dbReference type="Proteomes" id="UP000885792">
    <property type="component" value="Unassembled WGS sequence"/>
</dbReference>
<dbReference type="GO" id="GO:0004342">
    <property type="term" value="F:glucosamine-6-phosphate deaminase activity"/>
    <property type="evidence" value="ECO:0007669"/>
    <property type="project" value="InterPro"/>
</dbReference>
<dbReference type="GO" id="GO:0017057">
    <property type="term" value="F:6-phosphogluconolactonase activity"/>
    <property type="evidence" value="ECO:0007669"/>
    <property type="project" value="UniProtKB-UniRule"/>
</dbReference>
<dbReference type="EC" id="3.1.1.31" evidence="5 7"/>
<comment type="function">
    <text evidence="2 7">Hydrolysis of 6-phosphogluconolactone to 6-phosphogluconate.</text>
</comment>
<evidence type="ECO:0000256" key="7">
    <source>
        <dbReference type="RuleBase" id="RU365095"/>
    </source>
</evidence>
<comment type="similarity">
    <text evidence="4 7">Belongs to the glucosamine/galactosamine-6-phosphate isomerase family. 6-phosphogluconolactonase subfamily.</text>
</comment>
<sequence length="219" mass="24818">MSYRLVRREKREELFGELLEFITGIARRSVERKGSFTAGLAGGSSPRNLYRKMRENFPYWEESYFLPTDERCVPSTDPRSNWRMIRELLGERARVYRIRTELSPEEACGEFDRELSRIGRLDFILLGIGEDGHTASLFPRTPCEPCGVNACLSESPDGLKRISMSLEFINRSGEIAFLVFGESKRKALTALIHGGDIPARKVRGEGDIFVFTDLEVSGG</sequence>
<dbReference type="NCBIfam" id="TIGR01198">
    <property type="entry name" value="pgl"/>
    <property type="match status" value="1"/>
</dbReference>
<proteinExistence type="inferred from homology"/>
<dbReference type="InterPro" id="IPR005900">
    <property type="entry name" value="6-phosphogluconolactonase_DevB"/>
</dbReference>